<dbReference type="PhylomeDB" id="B3RPK0"/>
<protein>
    <recommendedName>
        <fullName evidence="3">Rab-GAP TBC domain-containing protein</fullName>
    </recommendedName>
</protein>
<dbReference type="eggNOG" id="KOG1091">
    <property type="taxonomic scope" value="Eukaryota"/>
</dbReference>
<dbReference type="GO" id="GO:0042147">
    <property type="term" value="P:retrograde transport, endosome to Golgi"/>
    <property type="evidence" value="ECO:0000318"/>
    <property type="project" value="GO_Central"/>
</dbReference>
<dbReference type="Proteomes" id="UP000009022">
    <property type="component" value="Unassembled WGS sequence"/>
</dbReference>
<evidence type="ECO:0000256" key="2">
    <source>
        <dbReference type="SAM" id="MobiDB-lite"/>
    </source>
</evidence>
<dbReference type="Gene3D" id="1.10.472.80">
    <property type="entry name" value="Ypt/Rab-GAP domain of gyp1p, domain 3"/>
    <property type="match status" value="1"/>
</dbReference>
<dbReference type="PANTHER" id="PTHR22957">
    <property type="entry name" value="TBC1 DOMAIN FAMILY MEMBER GTPASE-ACTIVATING PROTEIN"/>
    <property type="match status" value="1"/>
</dbReference>
<keyword evidence="5" id="KW-1185">Reference proteome</keyword>
<dbReference type="PANTHER" id="PTHR22957:SF337">
    <property type="entry name" value="TBC1 DOMAIN FAMILY MEMBER 5"/>
    <property type="match status" value="1"/>
</dbReference>
<reference evidence="4 5" key="1">
    <citation type="journal article" date="2008" name="Nature">
        <title>The Trichoplax genome and the nature of placozoans.</title>
        <authorList>
            <person name="Srivastava M."/>
            <person name="Begovic E."/>
            <person name="Chapman J."/>
            <person name="Putnam N.H."/>
            <person name="Hellsten U."/>
            <person name="Kawashima T."/>
            <person name="Kuo A."/>
            <person name="Mitros T."/>
            <person name="Salamov A."/>
            <person name="Carpenter M.L."/>
            <person name="Signorovitch A.Y."/>
            <person name="Moreno M.A."/>
            <person name="Kamm K."/>
            <person name="Grimwood J."/>
            <person name="Schmutz J."/>
            <person name="Shapiro H."/>
            <person name="Grigoriev I.V."/>
            <person name="Buss L.W."/>
            <person name="Schierwater B."/>
            <person name="Dellaporta S.L."/>
            <person name="Rokhsar D.S."/>
        </authorList>
    </citation>
    <scope>NUCLEOTIDE SEQUENCE [LARGE SCALE GENOMIC DNA]</scope>
    <source>
        <strain evidence="4 5">Grell-BS-1999</strain>
    </source>
</reference>
<dbReference type="SUPFAM" id="SSF47923">
    <property type="entry name" value="Ypt/Rab-GAP domain of gyp1p"/>
    <property type="match status" value="2"/>
</dbReference>
<dbReference type="GeneID" id="6751253"/>
<dbReference type="InterPro" id="IPR035969">
    <property type="entry name" value="Rab-GAP_TBC_sf"/>
</dbReference>
<dbReference type="OrthoDB" id="27140at2759"/>
<dbReference type="InterPro" id="IPR000195">
    <property type="entry name" value="Rab-GAP-TBC_dom"/>
</dbReference>
<feature type="compositionally biased region" description="Basic and acidic residues" evidence="2">
    <location>
        <begin position="415"/>
        <end position="430"/>
    </location>
</feature>
<dbReference type="SMART" id="SM00164">
    <property type="entry name" value="TBC"/>
    <property type="match status" value="1"/>
</dbReference>
<feature type="domain" description="Rab-GAP TBC" evidence="3">
    <location>
        <begin position="28"/>
        <end position="315"/>
    </location>
</feature>
<dbReference type="GO" id="GO:0005794">
    <property type="term" value="C:Golgi apparatus"/>
    <property type="evidence" value="ECO:0000318"/>
    <property type="project" value="GO_Central"/>
</dbReference>
<name>B3RPK0_TRIAD</name>
<organism evidence="4 5">
    <name type="scientific">Trichoplax adhaerens</name>
    <name type="common">Trichoplax reptans</name>
    <dbReference type="NCBI Taxonomy" id="10228"/>
    <lineage>
        <taxon>Eukaryota</taxon>
        <taxon>Metazoa</taxon>
        <taxon>Placozoa</taxon>
        <taxon>Uniplacotomia</taxon>
        <taxon>Trichoplacea</taxon>
        <taxon>Trichoplacidae</taxon>
        <taxon>Trichoplax</taxon>
    </lineage>
</organism>
<evidence type="ECO:0000256" key="1">
    <source>
        <dbReference type="ARBA" id="ARBA00022468"/>
    </source>
</evidence>
<feature type="region of interest" description="Disordered" evidence="2">
    <location>
        <begin position="476"/>
        <end position="514"/>
    </location>
</feature>
<feature type="region of interest" description="Disordered" evidence="2">
    <location>
        <begin position="408"/>
        <end position="431"/>
    </location>
</feature>
<dbReference type="FunCoup" id="B3RPK0">
    <property type="interactions" value="1457"/>
</dbReference>
<dbReference type="RefSeq" id="XP_002109482.1">
    <property type="nucleotide sequence ID" value="XM_002109446.1"/>
</dbReference>
<dbReference type="FunFam" id="1.10.472.80:FF:000038">
    <property type="entry name" value="TBC1 domain family member 5"/>
    <property type="match status" value="1"/>
</dbReference>
<evidence type="ECO:0000313" key="4">
    <source>
        <dbReference type="EMBL" id="EDV27648.1"/>
    </source>
</evidence>
<dbReference type="CTD" id="6751253"/>
<dbReference type="HOGENOM" id="CLU_020460_1_0_1"/>
<keyword evidence="1" id="KW-0343">GTPase activation</keyword>
<dbReference type="FunFam" id="1.10.8.270:FF:000011">
    <property type="entry name" value="TBC1 domain family member 5"/>
    <property type="match status" value="1"/>
</dbReference>
<dbReference type="InParanoid" id="B3RPK0"/>
<dbReference type="EMBL" id="DS985242">
    <property type="protein sequence ID" value="EDV27648.1"/>
    <property type="molecule type" value="Genomic_DNA"/>
</dbReference>
<gene>
    <name evidence="4" type="ORF">TRIADDRAFT_53568</name>
</gene>
<dbReference type="GO" id="GO:0010008">
    <property type="term" value="C:endosome membrane"/>
    <property type="evidence" value="ECO:0000318"/>
    <property type="project" value="GO_Central"/>
</dbReference>
<sequence length="645" mass="74410">MGQQQLQPVVVIPIMKAQIKELGMHGSLSRCRFRGVCWRVFLDCLPRDTSKWITATTKLRKSYDEIKEKYLLDPHQQHGKDINIDNPLSQDKDSVWCQFFEHTELMQIIEQDVNRTFPELTFFQSARVKNIMMNILFCYSRDNSALSYRQGMHELLAPIILTLERDIIHTKSKAENLSDIAQHLLQEKYLEHDSFHLFAQLMTVAEWWYLQPERDEMRERTKDKSRPVENLLDVRLFKYDQHGSDLDTPSSHLAKKVNYIQNVLLKRIDYELCSHLARLDIAPQIYGIRWIRVMFGREFPMDDVLVLWDAIFADGKPFSLVDYVYVAMLTYIRNWLLESDYATCMTKLMKYPPAGDISYFIDKALYVRDPSNNMKPPQYEYGATVKISKKEVQSNTSNAKTERKFLASYHAKTRNTSDSKNKEVTTKQKETSLSVVMKSHNTKPINIKSTRDRLSKGEDDVFLSHSDIESDLCIISHPTNTKTEQTPRVSKPRSISFSRKRSGSERKRSTSTSDPIDLNLKTKFEDLKIMCKYCSSKMDSYIESLQQEMQLLSMGDREDKILLAVAGLKKVRDILKGTLPFAGSPIEPDDVIDTDILVPAARVASRTPSPSEEFESSIDVDAEKEDLKELVDSSSTATDDINSHN</sequence>
<dbReference type="AlphaFoldDB" id="B3RPK0"/>
<dbReference type="Gene3D" id="1.10.8.270">
    <property type="entry name" value="putative rabgap domain of human tbc1 domain family member 14 like domains"/>
    <property type="match status" value="1"/>
</dbReference>
<dbReference type="OMA" id="PWNQYFQ"/>
<dbReference type="GO" id="GO:0005829">
    <property type="term" value="C:cytosol"/>
    <property type="evidence" value="ECO:0007669"/>
    <property type="project" value="GOC"/>
</dbReference>
<dbReference type="GO" id="GO:0005096">
    <property type="term" value="F:GTPase activator activity"/>
    <property type="evidence" value="ECO:0000318"/>
    <property type="project" value="GO_Central"/>
</dbReference>
<dbReference type="GO" id="GO:0030904">
    <property type="term" value="C:retromer complex"/>
    <property type="evidence" value="ECO:0000318"/>
    <property type="project" value="GO_Central"/>
</dbReference>
<evidence type="ECO:0000313" key="5">
    <source>
        <dbReference type="Proteomes" id="UP000009022"/>
    </source>
</evidence>
<evidence type="ECO:0000259" key="3">
    <source>
        <dbReference type="PROSITE" id="PS50086"/>
    </source>
</evidence>
<proteinExistence type="predicted"/>
<accession>B3RPK0</accession>
<feature type="compositionally biased region" description="Polar residues" evidence="2">
    <location>
        <begin position="477"/>
        <end position="488"/>
    </location>
</feature>
<dbReference type="STRING" id="10228.B3RPK0"/>
<dbReference type="Pfam" id="PF00566">
    <property type="entry name" value="RabGAP-TBC"/>
    <property type="match status" value="2"/>
</dbReference>
<dbReference type="KEGG" id="tad:TRIADDRAFT_53568"/>
<dbReference type="PROSITE" id="PS50086">
    <property type="entry name" value="TBC_RABGAP"/>
    <property type="match status" value="1"/>
</dbReference>